<dbReference type="GO" id="GO:0006508">
    <property type="term" value="P:proteolysis"/>
    <property type="evidence" value="ECO:0007669"/>
    <property type="project" value="UniProtKB-KW"/>
</dbReference>
<dbReference type="PROSITE" id="PS50802">
    <property type="entry name" value="OTU"/>
    <property type="match status" value="1"/>
</dbReference>
<keyword evidence="2" id="KW-0378">Hydrolase</keyword>
<gene>
    <name evidence="2" type="ORF">LCPAC104_01570</name>
</gene>
<organism evidence="2">
    <name type="scientific">Pithovirus LCPAC104</name>
    <dbReference type="NCBI Taxonomy" id="2506589"/>
    <lineage>
        <taxon>Viruses</taxon>
        <taxon>Pithoviruses</taxon>
    </lineage>
</organism>
<sequence length="211" mass="24977">MEIENFLWSDINWKNKKGEIWYPNIVKIDTIKDGSCFFHAIVNSFFRPYREEIINGKHFDRQNFVKNFRNDLAMRLEEKNESNGKSLYEVLSRGELPKMTEQGMDDYSLENLKKKLTSGRSVGNEFHELISEVLKRDIYFLDNNKENVYITGKDEDILYKDRDSTVLLYLQNETHYELIGIEQEKGEIITSFSPGSDFIKHIRKIMNVNNK</sequence>
<dbReference type="Gene3D" id="3.90.70.80">
    <property type="match status" value="1"/>
</dbReference>
<protein>
    <submittedName>
        <fullName evidence="2">OTU-like cysteine protease</fullName>
    </submittedName>
</protein>
<dbReference type="InterPro" id="IPR003323">
    <property type="entry name" value="OTU_dom"/>
</dbReference>
<reference evidence="2" key="1">
    <citation type="journal article" date="2019" name="MBio">
        <title>Virus Genomes from Deep Sea Sediments Expand the Ocean Megavirome and Support Independent Origins of Viral Gigantism.</title>
        <authorList>
            <person name="Backstrom D."/>
            <person name="Yutin N."/>
            <person name="Jorgensen S.L."/>
            <person name="Dharamshi J."/>
            <person name="Homa F."/>
            <person name="Zaremba-Niedwiedzka K."/>
            <person name="Spang A."/>
            <person name="Wolf Y.I."/>
            <person name="Koonin E.V."/>
            <person name="Ettema T.J."/>
        </authorList>
    </citation>
    <scope>NUCLEOTIDE SEQUENCE</scope>
</reference>
<feature type="domain" description="OTU" evidence="1">
    <location>
        <begin position="25"/>
        <end position="182"/>
    </location>
</feature>
<name>A0A481Z6E4_9VIRU</name>
<keyword evidence="2" id="KW-0645">Protease</keyword>
<evidence type="ECO:0000259" key="1">
    <source>
        <dbReference type="PROSITE" id="PS50802"/>
    </source>
</evidence>
<evidence type="ECO:0000313" key="2">
    <source>
        <dbReference type="EMBL" id="QBK90660.1"/>
    </source>
</evidence>
<dbReference type="EMBL" id="MK500495">
    <property type="protein sequence ID" value="QBK90660.1"/>
    <property type="molecule type" value="Genomic_DNA"/>
</dbReference>
<dbReference type="GO" id="GO:0008233">
    <property type="term" value="F:peptidase activity"/>
    <property type="evidence" value="ECO:0007669"/>
    <property type="project" value="UniProtKB-KW"/>
</dbReference>
<proteinExistence type="predicted"/>
<accession>A0A481Z6E4</accession>